<proteinExistence type="predicted"/>
<dbReference type="AlphaFoldDB" id="A0A8C5M913"/>
<organism evidence="3 4">
    <name type="scientific">Leptobrachium leishanense</name>
    <name type="common">Leishan spiny toad</name>
    <dbReference type="NCBI Taxonomy" id="445787"/>
    <lineage>
        <taxon>Eukaryota</taxon>
        <taxon>Metazoa</taxon>
        <taxon>Chordata</taxon>
        <taxon>Craniata</taxon>
        <taxon>Vertebrata</taxon>
        <taxon>Euteleostomi</taxon>
        <taxon>Amphibia</taxon>
        <taxon>Batrachia</taxon>
        <taxon>Anura</taxon>
        <taxon>Pelobatoidea</taxon>
        <taxon>Megophryidae</taxon>
        <taxon>Leptobrachium</taxon>
    </lineage>
</organism>
<dbReference type="InterPro" id="IPR003597">
    <property type="entry name" value="Ig_C1-set"/>
</dbReference>
<dbReference type="InterPro" id="IPR036179">
    <property type="entry name" value="Ig-like_dom_sf"/>
</dbReference>
<protein>
    <recommendedName>
        <fullName evidence="2">Ig-like domain-containing protein</fullName>
    </recommendedName>
</protein>
<feature type="domain" description="Ig-like" evidence="2">
    <location>
        <begin position="115"/>
        <end position="214"/>
    </location>
</feature>
<dbReference type="PANTHER" id="PTHR23411">
    <property type="entry name" value="TAPASIN"/>
    <property type="match status" value="1"/>
</dbReference>
<dbReference type="GeneTree" id="ENSGT00940000161491"/>
<dbReference type="SUPFAM" id="SSF48726">
    <property type="entry name" value="Immunoglobulin"/>
    <property type="match status" value="3"/>
</dbReference>
<reference evidence="3" key="1">
    <citation type="submission" date="2025-08" db="UniProtKB">
        <authorList>
            <consortium name="Ensembl"/>
        </authorList>
    </citation>
    <scope>IDENTIFICATION</scope>
</reference>
<evidence type="ECO:0000256" key="1">
    <source>
        <dbReference type="ARBA" id="ARBA00023319"/>
    </source>
</evidence>
<reference evidence="3" key="2">
    <citation type="submission" date="2025-09" db="UniProtKB">
        <authorList>
            <consortium name="Ensembl"/>
        </authorList>
    </citation>
    <scope>IDENTIFICATION</scope>
</reference>
<dbReference type="InterPro" id="IPR013783">
    <property type="entry name" value="Ig-like_fold"/>
</dbReference>
<dbReference type="CDD" id="cd05768">
    <property type="entry name" value="IgC1_CH3_IgAGD_CH4_IgAEM"/>
    <property type="match status" value="1"/>
</dbReference>
<dbReference type="SMART" id="SM00407">
    <property type="entry name" value="IGc1"/>
    <property type="match status" value="3"/>
</dbReference>
<evidence type="ECO:0000313" key="4">
    <source>
        <dbReference type="Proteomes" id="UP000694569"/>
    </source>
</evidence>
<dbReference type="Ensembl" id="ENSLLET00000011185.1">
    <property type="protein sequence ID" value="ENSLLEP00000010767.1"/>
    <property type="gene ID" value="ENSLLEG00000006818.1"/>
</dbReference>
<dbReference type="Pfam" id="PF07654">
    <property type="entry name" value="C1-set"/>
    <property type="match status" value="3"/>
</dbReference>
<dbReference type="InterPro" id="IPR050380">
    <property type="entry name" value="Immune_Resp_Modulators"/>
</dbReference>
<dbReference type="Proteomes" id="UP000694569">
    <property type="component" value="Unplaced"/>
</dbReference>
<dbReference type="InterPro" id="IPR007110">
    <property type="entry name" value="Ig-like_dom"/>
</dbReference>
<keyword evidence="1" id="KW-0393">Immunoglobulin domain</keyword>
<accession>A0A8C5M913</accession>
<dbReference type="PROSITE" id="PS00290">
    <property type="entry name" value="IG_MHC"/>
    <property type="match status" value="1"/>
</dbReference>
<evidence type="ECO:0000313" key="3">
    <source>
        <dbReference type="Ensembl" id="ENSLLEP00000010767.1"/>
    </source>
</evidence>
<keyword evidence="4" id="KW-1185">Reference proteome</keyword>
<feature type="domain" description="Ig-like" evidence="2">
    <location>
        <begin position="224"/>
        <end position="323"/>
    </location>
</feature>
<dbReference type="PROSITE" id="PS50835">
    <property type="entry name" value="IG_LIKE"/>
    <property type="match status" value="3"/>
</dbReference>
<name>A0A8C5M913_9ANUR</name>
<feature type="domain" description="Ig-like" evidence="2">
    <location>
        <begin position="6"/>
        <end position="101"/>
    </location>
</feature>
<dbReference type="InterPro" id="IPR003006">
    <property type="entry name" value="Ig/MHC_CS"/>
</dbReference>
<dbReference type="OrthoDB" id="8694217at2759"/>
<dbReference type="FunFam" id="2.60.40.10:FF:000998">
    <property type="entry name" value="Immunoglobulin heavy constant epsilon"/>
    <property type="match status" value="1"/>
</dbReference>
<sequence length="346" mass="38321">GPPGAPSVFPLIPCCGSVDLKHQVTVGCLATGFMPSPVEIEWNRQSKGSSVRTTGPVLSVKDGLYIQSSQLTILASEWKTATYQCNVAHTFSGTKQKKTLQGDADFPDTCSNPCPDSLEVHLISPKFKDLYITRNVNIICLVSNMRTTENLQVIWTRENGNATFTTEDPILHDNGTYSAISTLKICSEDWERGEKFTCSIRNQDLPSPLRKTIYKYNGTTSTVPSVYVLPPPLDELHLKEISSVTCYVKNFHPNDVLIKWLENGNEVNADKYENITPVKNNDGTFFTYSRLSVDESKWSSGNVYTCVVGHEALPYYITQQSIDKSSGKPNNVSVSLVMSESLSSCH</sequence>
<dbReference type="FunFam" id="2.60.40.10:FF:000463">
    <property type="entry name" value="Immunoglobulin heavy constant gamma 1"/>
    <property type="match status" value="1"/>
</dbReference>
<dbReference type="Gene3D" id="2.60.40.10">
    <property type="entry name" value="Immunoglobulins"/>
    <property type="match status" value="3"/>
</dbReference>
<evidence type="ECO:0000259" key="2">
    <source>
        <dbReference type="PROSITE" id="PS50835"/>
    </source>
</evidence>